<feature type="region of interest" description="Disordered" evidence="1">
    <location>
        <begin position="122"/>
        <end position="208"/>
    </location>
</feature>
<keyword evidence="3" id="KW-1185">Reference proteome</keyword>
<gene>
    <name evidence="2" type="ORF">H9623_02815</name>
</gene>
<feature type="compositionally biased region" description="Polar residues" evidence="1">
    <location>
        <begin position="172"/>
        <end position="192"/>
    </location>
</feature>
<name>A0A9D5U6P9_9CELL</name>
<dbReference type="Proteomes" id="UP000822993">
    <property type="component" value="Unassembled WGS sequence"/>
</dbReference>
<comment type="caution">
    <text evidence="2">The sequence shown here is derived from an EMBL/GenBank/DDBJ whole genome shotgun (WGS) entry which is preliminary data.</text>
</comment>
<feature type="region of interest" description="Disordered" evidence="1">
    <location>
        <begin position="55"/>
        <end position="75"/>
    </location>
</feature>
<feature type="compositionally biased region" description="Polar residues" evidence="1">
    <location>
        <begin position="136"/>
        <end position="151"/>
    </location>
</feature>
<dbReference type="AlphaFoldDB" id="A0A9D5U6P9"/>
<reference evidence="2 3" key="1">
    <citation type="submission" date="2020-08" db="EMBL/GenBank/DDBJ databases">
        <title>A Genomic Blueprint of the Chicken Gut Microbiome.</title>
        <authorList>
            <person name="Gilroy R."/>
            <person name="Ravi A."/>
            <person name="Getino M."/>
            <person name="Pursley I."/>
            <person name="Horton D.L."/>
            <person name="Alikhan N.-F."/>
            <person name="Baker D."/>
            <person name="Gharbi K."/>
            <person name="Hall N."/>
            <person name="Watson M."/>
            <person name="Adriaenssens E.M."/>
            <person name="Foster-Nyarko E."/>
            <person name="Jarju S."/>
            <person name="Secka A."/>
            <person name="Antonio M."/>
            <person name="Oren A."/>
            <person name="Chaudhuri R."/>
            <person name="La Ragione R.M."/>
            <person name="Hildebrand F."/>
            <person name="Pallen M.J."/>
        </authorList>
    </citation>
    <scope>NUCLEOTIDE SEQUENCE [LARGE SCALE GENOMIC DNA]</scope>
    <source>
        <strain evidence="2 3">Sa1BUA8</strain>
    </source>
</reference>
<evidence type="ECO:0000256" key="1">
    <source>
        <dbReference type="SAM" id="MobiDB-lite"/>
    </source>
</evidence>
<evidence type="ECO:0000313" key="3">
    <source>
        <dbReference type="Proteomes" id="UP000822993"/>
    </source>
</evidence>
<organism evidence="2 3">
    <name type="scientific">Oerskovia douganii</name>
    <dbReference type="NCBI Taxonomy" id="2762210"/>
    <lineage>
        <taxon>Bacteria</taxon>
        <taxon>Bacillati</taxon>
        <taxon>Actinomycetota</taxon>
        <taxon>Actinomycetes</taxon>
        <taxon>Micrococcales</taxon>
        <taxon>Cellulomonadaceae</taxon>
        <taxon>Oerskovia</taxon>
    </lineage>
</organism>
<dbReference type="RefSeq" id="WP_193718563.1">
    <property type="nucleotide sequence ID" value="NZ_JACSPN010000002.1"/>
</dbReference>
<feature type="compositionally biased region" description="Basic and acidic residues" evidence="1">
    <location>
        <begin position="196"/>
        <end position="208"/>
    </location>
</feature>
<protein>
    <submittedName>
        <fullName evidence="2">Uncharacterized protein</fullName>
    </submittedName>
</protein>
<dbReference type="EMBL" id="JACSPN010000002">
    <property type="protein sequence ID" value="MBE7699238.1"/>
    <property type="molecule type" value="Genomic_DNA"/>
</dbReference>
<proteinExistence type="predicted"/>
<evidence type="ECO:0000313" key="2">
    <source>
        <dbReference type="EMBL" id="MBE7699238.1"/>
    </source>
</evidence>
<accession>A0A9D5U6P9</accession>
<sequence length="260" mass="27726">MGSKNVAEVYALWHSLPHRPFRLLVFMAFMALDESREGQAACLYWGGQERLGLAIGRPAPAKPDEDDLSPAAEDARRERRLVFEAVRTDVKKLIDAGAIERVRQGGYGGRSEYRLTLTQTPLQVGSTGTGNGQPGVPQTPSQPGSTDPTSGGVTGPISGGVTDPTSGGALLQETSTPLQQAESNMVPRSSSHQRARAVEEHQGPDEEYESARNELVAYGPRAHSLIAQIQGAYPETTLRDAVIEAAAALAIVAADDRRTA</sequence>